<sequence length="360" mass="39868">MPESTTSSVPQETVLVVGPVLIGTCITYFLMGIVCVQVYIYYMSFPNDKLWIKSTVYVLLLLDILHVVFMSANAWSFLCTGWGVQDHLHLFNWGFAFLPFYTGVCSAIVQFFFAYRIYILGMQLANKIVTWAVIAFVTFIALAQSIAALVSTAQLWRIGDTDRFDEVYTEVSIWVAGDIACDVVITISMIYLLNTARGGRSQKTDLLLTRLIRNTVETGAVTSVTGALHLAFFLGSKNTALHLAFSLYLSKIYTNTLFASLNARVQFNRENPEALSNTLLATTSSTGLGSQETATTTSYKLKTMASSTGIASSPDPNVIVLSRDNQAERGEAYIRSDVRGNIRPMVHIQREVYSDGKEEL</sequence>
<feature type="domain" description="DUF6534" evidence="2">
    <location>
        <begin position="179"/>
        <end position="265"/>
    </location>
</feature>
<evidence type="ECO:0000259" key="2">
    <source>
        <dbReference type="Pfam" id="PF20152"/>
    </source>
</evidence>
<keyword evidence="4" id="KW-1185">Reference proteome</keyword>
<dbReference type="InterPro" id="IPR045339">
    <property type="entry name" value="DUF6534"/>
</dbReference>
<accession>A0A8H5G3A9</accession>
<dbReference type="AlphaFoldDB" id="A0A8H5G3A9"/>
<name>A0A8H5G3A9_9AGAR</name>
<feature type="transmembrane region" description="Helical" evidence="1">
    <location>
        <begin position="90"/>
        <end position="116"/>
    </location>
</feature>
<protein>
    <recommendedName>
        <fullName evidence="2">DUF6534 domain-containing protein</fullName>
    </recommendedName>
</protein>
<keyword evidence="1" id="KW-0812">Transmembrane</keyword>
<dbReference type="PANTHER" id="PTHR40465">
    <property type="entry name" value="CHROMOSOME 1, WHOLE GENOME SHOTGUN SEQUENCE"/>
    <property type="match status" value="1"/>
</dbReference>
<dbReference type="OrthoDB" id="2681808at2759"/>
<gene>
    <name evidence="3" type="ORF">D9758_012537</name>
</gene>
<feature type="transmembrane region" description="Helical" evidence="1">
    <location>
        <begin position="54"/>
        <end position="78"/>
    </location>
</feature>
<dbReference type="Proteomes" id="UP000559256">
    <property type="component" value="Unassembled WGS sequence"/>
</dbReference>
<keyword evidence="1" id="KW-0472">Membrane</keyword>
<organism evidence="3 4">
    <name type="scientific">Tetrapyrgos nigripes</name>
    <dbReference type="NCBI Taxonomy" id="182062"/>
    <lineage>
        <taxon>Eukaryota</taxon>
        <taxon>Fungi</taxon>
        <taxon>Dikarya</taxon>
        <taxon>Basidiomycota</taxon>
        <taxon>Agaricomycotina</taxon>
        <taxon>Agaricomycetes</taxon>
        <taxon>Agaricomycetidae</taxon>
        <taxon>Agaricales</taxon>
        <taxon>Marasmiineae</taxon>
        <taxon>Marasmiaceae</taxon>
        <taxon>Tetrapyrgos</taxon>
    </lineage>
</organism>
<proteinExistence type="predicted"/>
<comment type="caution">
    <text evidence="3">The sequence shown here is derived from an EMBL/GenBank/DDBJ whole genome shotgun (WGS) entry which is preliminary data.</text>
</comment>
<feature type="transmembrane region" description="Helical" evidence="1">
    <location>
        <begin position="171"/>
        <end position="193"/>
    </location>
</feature>
<dbReference type="Pfam" id="PF20152">
    <property type="entry name" value="DUF6534"/>
    <property type="match status" value="1"/>
</dbReference>
<evidence type="ECO:0000313" key="3">
    <source>
        <dbReference type="EMBL" id="KAF5357505.1"/>
    </source>
</evidence>
<feature type="transmembrane region" description="Helical" evidence="1">
    <location>
        <begin position="128"/>
        <end position="151"/>
    </location>
</feature>
<keyword evidence="1" id="KW-1133">Transmembrane helix</keyword>
<reference evidence="3 4" key="1">
    <citation type="journal article" date="2020" name="ISME J.">
        <title>Uncovering the hidden diversity of litter-decomposition mechanisms in mushroom-forming fungi.</title>
        <authorList>
            <person name="Floudas D."/>
            <person name="Bentzer J."/>
            <person name="Ahren D."/>
            <person name="Johansson T."/>
            <person name="Persson P."/>
            <person name="Tunlid A."/>
        </authorList>
    </citation>
    <scope>NUCLEOTIDE SEQUENCE [LARGE SCALE GENOMIC DNA]</scope>
    <source>
        <strain evidence="3 4">CBS 291.85</strain>
    </source>
</reference>
<evidence type="ECO:0000256" key="1">
    <source>
        <dbReference type="SAM" id="Phobius"/>
    </source>
</evidence>
<dbReference type="PANTHER" id="PTHR40465:SF1">
    <property type="entry name" value="DUF6534 DOMAIN-CONTAINING PROTEIN"/>
    <property type="match status" value="1"/>
</dbReference>
<feature type="transmembrane region" description="Helical" evidence="1">
    <location>
        <begin position="20"/>
        <end position="42"/>
    </location>
</feature>
<evidence type="ECO:0000313" key="4">
    <source>
        <dbReference type="Proteomes" id="UP000559256"/>
    </source>
</evidence>
<dbReference type="EMBL" id="JAACJM010000051">
    <property type="protein sequence ID" value="KAF5357505.1"/>
    <property type="molecule type" value="Genomic_DNA"/>
</dbReference>